<proteinExistence type="predicted"/>
<reference evidence="1 2" key="1">
    <citation type="submission" date="2020-08" db="EMBL/GenBank/DDBJ databases">
        <title>Oceanospirillum sp. nov. isolated from marine sediment.</title>
        <authorList>
            <person name="Ji X."/>
        </authorList>
    </citation>
    <scope>NUCLEOTIDE SEQUENCE [LARGE SCALE GENOMIC DNA]</scope>
    <source>
        <strain evidence="1 2">D5</strain>
    </source>
</reference>
<dbReference type="SUPFAM" id="SSF51445">
    <property type="entry name" value="(Trans)glycosidases"/>
    <property type="match status" value="1"/>
</dbReference>
<gene>
    <name evidence="1" type="ORF">H4O21_24360</name>
</gene>
<dbReference type="GO" id="GO:0016787">
    <property type="term" value="F:hydrolase activity"/>
    <property type="evidence" value="ECO:0007669"/>
    <property type="project" value="UniProtKB-KW"/>
</dbReference>
<feature type="non-terminal residue" evidence="1">
    <location>
        <position position="140"/>
    </location>
</feature>
<keyword evidence="2" id="KW-1185">Reference proteome</keyword>
<accession>A0A839J099</accession>
<dbReference type="EMBL" id="JACJFM010000158">
    <property type="protein sequence ID" value="MBB1489746.1"/>
    <property type="molecule type" value="Genomic_DNA"/>
</dbReference>
<name>A0A839J099_9GAMM</name>
<keyword evidence="1" id="KW-0378">Hydrolase</keyword>
<dbReference type="Proteomes" id="UP000565262">
    <property type="component" value="Unassembled WGS sequence"/>
</dbReference>
<protein>
    <submittedName>
        <fullName evidence="1">Glycosyl hydrolase family 17</fullName>
    </submittedName>
</protein>
<evidence type="ECO:0000313" key="1">
    <source>
        <dbReference type="EMBL" id="MBB1489746.1"/>
    </source>
</evidence>
<dbReference type="Gene3D" id="3.20.20.80">
    <property type="entry name" value="Glycosidases"/>
    <property type="match status" value="1"/>
</dbReference>
<dbReference type="AlphaFoldDB" id="A0A839J099"/>
<dbReference type="InterPro" id="IPR017853">
    <property type="entry name" value="GH"/>
</dbReference>
<sequence>IGAIWSCGKTKKNNDNPVIDKKELTAKDILGNPNYLAMSYGGYRHADHSIEPTHEELKEDMKILHALGIRMIRTYKVHLPQAENLLKAISEIKQKDSSFEMYVMLGAWIDCKNAWTDKAPIHNEESEANKPQMEKAVALA</sequence>
<organism evidence="1 2">
    <name type="scientific">Oceanospirillum sediminis</name>
    <dbReference type="NCBI Taxonomy" id="2760088"/>
    <lineage>
        <taxon>Bacteria</taxon>
        <taxon>Pseudomonadati</taxon>
        <taxon>Pseudomonadota</taxon>
        <taxon>Gammaproteobacteria</taxon>
        <taxon>Oceanospirillales</taxon>
        <taxon>Oceanospirillaceae</taxon>
        <taxon>Oceanospirillum</taxon>
    </lineage>
</organism>
<feature type="non-terminal residue" evidence="1">
    <location>
        <position position="1"/>
    </location>
</feature>
<comment type="caution">
    <text evidence="1">The sequence shown here is derived from an EMBL/GenBank/DDBJ whole genome shotgun (WGS) entry which is preliminary data.</text>
</comment>
<evidence type="ECO:0000313" key="2">
    <source>
        <dbReference type="Proteomes" id="UP000565262"/>
    </source>
</evidence>